<dbReference type="PANTHER" id="PTHR37461:SF1">
    <property type="entry name" value="ANTI-SIGMA-K FACTOR RSKA"/>
    <property type="match status" value="1"/>
</dbReference>
<keyword evidence="6" id="KW-0804">Transcription</keyword>
<name>A0ABS2TSL9_9ACTN</name>
<dbReference type="InterPro" id="IPR041916">
    <property type="entry name" value="Anti_sigma_zinc_sf"/>
</dbReference>
<dbReference type="RefSeq" id="WP_205358178.1">
    <property type="nucleotide sequence ID" value="NZ_JADKYB010000008.1"/>
</dbReference>
<evidence type="ECO:0000256" key="7">
    <source>
        <dbReference type="SAM" id="MobiDB-lite"/>
    </source>
</evidence>
<comment type="subcellular location">
    <subcellularLocation>
        <location evidence="1">Membrane</location>
        <topology evidence="1">Single-pass membrane protein</topology>
    </subcellularLocation>
</comment>
<evidence type="ECO:0000256" key="8">
    <source>
        <dbReference type="SAM" id="Phobius"/>
    </source>
</evidence>
<gene>
    <name evidence="10" type="ORF">ITX44_17600</name>
</gene>
<dbReference type="PANTHER" id="PTHR37461">
    <property type="entry name" value="ANTI-SIGMA-K FACTOR RSKA"/>
    <property type="match status" value="1"/>
</dbReference>
<dbReference type="Pfam" id="PF13490">
    <property type="entry name" value="zf-HC2"/>
    <property type="match status" value="1"/>
</dbReference>
<protein>
    <submittedName>
        <fullName evidence="10">Zf-HC2 domain-containing protein</fullName>
    </submittedName>
</protein>
<accession>A0ABS2TSL9</accession>
<dbReference type="Gene3D" id="1.10.10.1320">
    <property type="entry name" value="Anti-sigma factor, zinc-finger domain"/>
    <property type="match status" value="1"/>
</dbReference>
<keyword evidence="3 8" id="KW-1133">Transmembrane helix</keyword>
<evidence type="ECO:0000256" key="4">
    <source>
        <dbReference type="ARBA" id="ARBA00023015"/>
    </source>
</evidence>
<comment type="caution">
    <text evidence="10">The sequence shown here is derived from an EMBL/GenBank/DDBJ whole genome shotgun (WGS) entry which is preliminary data.</text>
</comment>
<dbReference type="EMBL" id="JADKYB010000008">
    <property type="protein sequence ID" value="MBM9506334.1"/>
    <property type="molecule type" value="Genomic_DNA"/>
</dbReference>
<dbReference type="InterPro" id="IPR051474">
    <property type="entry name" value="Anti-sigma-K/W_factor"/>
</dbReference>
<reference evidence="10 11" key="1">
    <citation type="submission" date="2021-01" db="EMBL/GenBank/DDBJ databases">
        <title>Streptomyces acididurans sp. nov., isolated from a peat swamp forest soil.</title>
        <authorList>
            <person name="Chantavorakit T."/>
            <person name="Duangmal K."/>
        </authorList>
    </citation>
    <scope>NUCLEOTIDE SEQUENCE [LARGE SCALE GENOMIC DNA]</scope>
    <source>
        <strain evidence="10 11">KK5PA1</strain>
    </source>
</reference>
<proteinExistence type="predicted"/>
<evidence type="ECO:0000256" key="6">
    <source>
        <dbReference type="ARBA" id="ARBA00023163"/>
    </source>
</evidence>
<feature type="domain" description="Putative zinc-finger" evidence="9">
    <location>
        <begin position="9"/>
        <end position="39"/>
    </location>
</feature>
<dbReference type="Proteomes" id="UP000749040">
    <property type="component" value="Unassembled WGS sequence"/>
</dbReference>
<feature type="transmembrane region" description="Helical" evidence="8">
    <location>
        <begin position="92"/>
        <end position="113"/>
    </location>
</feature>
<sequence length="243" mass="24840">MSSAQDGFAELLAPYVLGALDEDDQREVDAHAASCDECRKELAELREMEAMLGTVPPEAFLDGPPDDADLLLQRTLRQVRDERTADRRRRSLTLGAAVAASAAAVFLGGYLAGGGSSDSQAAPAPPPTTTGAPVTATPPAGVRAVSATDPVTGARLTLRMTPAAGWVRLNAAVTGIPAGERCRLVVVDRSGHREVAGSWVVGRAPSGGGKGADLDGSAATAAQDIASVAVENDHGKTYVSASV</sequence>
<keyword evidence="2 8" id="KW-0812">Transmembrane</keyword>
<feature type="compositionally biased region" description="Low complexity" evidence="7">
    <location>
        <begin position="129"/>
        <end position="142"/>
    </location>
</feature>
<keyword evidence="11" id="KW-1185">Reference proteome</keyword>
<evidence type="ECO:0000313" key="11">
    <source>
        <dbReference type="Proteomes" id="UP000749040"/>
    </source>
</evidence>
<evidence type="ECO:0000256" key="2">
    <source>
        <dbReference type="ARBA" id="ARBA00022692"/>
    </source>
</evidence>
<keyword evidence="5 8" id="KW-0472">Membrane</keyword>
<organism evidence="10 11">
    <name type="scientific">Actinacidiphila acididurans</name>
    <dbReference type="NCBI Taxonomy" id="2784346"/>
    <lineage>
        <taxon>Bacteria</taxon>
        <taxon>Bacillati</taxon>
        <taxon>Actinomycetota</taxon>
        <taxon>Actinomycetes</taxon>
        <taxon>Kitasatosporales</taxon>
        <taxon>Streptomycetaceae</taxon>
        <taxon>Actinacidiphila</taxon>
    </lineage>
</organism>
<evidence type="ECO:0000256" key="5">
    <source>
        <dbReference type="ARBA" id="ARBA00023136"/>
    </source>
</evidence>
<evidence type="ECO:0000313" key="10">
    <source>
        <dbReference type="EMBL" id="MBM9506334.1"/>
    </source>
</evidence>
<feature type="region of interest" description="Disordered" evidence="7">
    <location>
        <begin position="116"/>
        <end position="144"/>
    </location>
</feature>
<evidence type="ECO:0000256" key="3">
    <source>
        <dbReference type="ARBA" id="ARBA00022989"/>
    </source>
</evidence>
<dbReference type="InterPro" id="IPR027383">
    <property type="entry name" value="Znf_put"/>
</dbReference>
<keyword evidence="4" id="KW-0805">Transcription regulation</keyword>
<evidence type="ECO:0000256" key="1">
    <source>
        <dbReference type="ARBA" id="ARBA00004167"/>
    </source>
</evidence>
<evidence type="ECO:0000259" key="9">
    <source>
        <dbReference type="Pfam" id="PF13490"/>
    </source>
</evidence>